<dbReference type="Gene3D" id="2.60.120.200">
    <property type="match status" value="1"/>
</dbReference>
<dbReference type="GO" id="GO:0016020">
    <property type="term" value="C:membrane"/>
    <property type="evidence" value="ECO:0007669"/>
    <property type="project" value="InterPro"/>
</dbReference>
<feature type="domain" description="MAM" evidence="2">
    <location>
        <begin position="76"/>
        <end position="160"/>
    </location>
</feature>
<dbReference type="AlphaFoldDB" id="A0A3P7NZH7"/>
<gene>
    <name evidence="3" type="ORF">DILT_LOCUS17684</name>
</gene>
<dbReference type="EMBL" id="UYRU01093846">
    <property type="protein sequence ID" value="VDN38747.1"/>
    <property type="molecule type" value="Genomic_DNA"/>
</dbReference>
<sequence>MNCTFETGLCEWTNDANNWLASWQTSSGRRTHSQQKIKSSPELCLKPTMRPPSSAPSSQPLDFTGRLYSPLIGANLTCTFETGSCEWANDPNNWLASWQISTGRRPHSQQKTHSPPELCLKPTLHPPSSDPSSALPDFTGRLYSPLLRRNDRVGCLKFNYLVVVPGSANRRQSADGTGLPTIAVLRRHMG</sequence>
<dbReference type="InterPro" id="IPR000998">
    <property type="entry name" value="MAM_dom"/>
</dbReference>
<protein>
    <recommendedName>
        <fullName evidence="2">MAM domain-containing protein</fullName>
    </recommendedName>
</protein>
<dbReference type="SUPFAM" id="SSF49899">
    <property type="entry name" value="Concanavalin A-like lectins/glucanases"/>
    <property type="match status" value="1"/>
</dbReference>
<evidence type="ECO:0000313" key="4">
    <source>
        <dbReference type="Proteomes" id="UP000281553"/>
    </source>
</evidence>
<evidence type="ECO:0000259" key="2">
    <source>
        <dbReference type="PROSITE" id="PS50060"/>
    </source>
</evidence>
<name>A0A3P7NZH7_DIBLA</name>
<dbReference type="OrthoDB" id="6284087at2759"/>
<evidence type="ECO:0000256" key="1">
    <source>
        <dbReference type="SAM" id="MobiDB-lite"/>
    </source>
</evidence>
<reference evidence="3 4" key="1">
    <citation type="submission" date="2018-11" db="EMBL/GenBank/DDBJ databases">
        <authorList>
            <consortium name="Pathogen Informatics"/>
        </authorList>
    </citation>
    <scope>NUCLEOTIDE SEQUENCE [LARGE SCALE GENOMIC DNA]</scope>
</reference>
<dbReference type="InterPro" id="IPR013320">
    <property type="entry name" value="ConA-like_dom_sf"/>
</dbReference>
<proteinExistence type="predicted"/>
<keyword evidence="4" id="KW-1185">Reference proteome</keyword>
<organism evidence="3 4">
    <name type="scientific">Dibothriocephalus latus</name>
    <name type="common">Fish tapeworm</name>
    <name type="synonym">Diphyllobothrium latum</name>
    <dbReference type="NCBI Taxonomy" id="60516"/>
    <lineage>
        <taxon>Eukaryota</taxon>
        <taxon>Metazoa</taxon>
        <taxon>Spiralia</taxon>
        <taxon>Lophotrochozoa</taxon>
        <taxon>Platyhelminthes</taxon>
        <taxon>Cestoda</taxon>
        <taxon>Eucestoda</taxon>
        <taxon>Diphyllobothriidea</taxon>
        <taxon>Diphyllobothriidae</taxon>
        <taxon>Dibothriocephalus</taxon>
    </lineage>
</organism>
<feature type="region of interest" description="Disordered" evidence="1">
    <location>
        <begin position="26"/>
        <end position="60"/>
    </location>
</feature>
<evidence type="ECO:0000313" key="3">
    <source>
        <dbReference type="EMBL" id="VDN38747.1"/>
    </source>
</evidence>
<accession>A0A3P7NZH7</accession>
<dbReference type="Pfam" id="PF00629">
    <property type="entry name" value="MAM"/>
    <property type="match status" value="1"/>
</dbReference>
<dbReference type="Proteomes" id="UP000281553">
    <property type="component" value="Unassembled WGS sequence"/>
</dbReference>
<dbReference type="PROSITE" id="PS50060">
    <property type="entry name" value="MAM_2"/>
    <property type="match status" value="1"/>
</dbReference>